<dbReference type="OrthoDB" id="273614at2"/>
<dbReference type="Gene3D" id="1.10.10.10">
    <property type="entry name" value="Winged helix-like DNA-binding domain superfamily/Winged helix DNA-binding domain"/>
    <property type="match status" value="1"/>
</dbReference>
<dbReference type="Pfam" id="PF12802">
    <property type="entry name" value="MarR_2"/>
    <property type="match status" value="1"/>
</dbReference>
<feature type="domain" description="HTH marR-type" evidence="2">
    <location>
        <begin position="1"/>
        <end position="136"/>
    </location>
</feature>
<dbReference type="PANTHER" id="PTHR13947">
    <property type="entry name" value="GNAT FAMILY N-ACETYLTRANSFERASE"/>
    <property type="match status" value="1"/>
</dbReference>
<accession>T0J1K9</accession>
<dbReference type="SMART" id="SM00347">
    <property type="entry name" value="HTH_MARR"/>
    <property type="match status" value="1"/>
</dbReference>
<evidence type="ECO:0000259" key="2">
    <source>
        <dbReference type="PROSITE" id="PS50995"/>
    </source>
</evidence>
<dbReference type="PATRIC" id="fig|1346791.3.peg.3507"/>
<dbReference type="EMBL" id="AUWY01000118">
    <property type="protein sequence ID" value="EQB30672.1"/>
    <property type="molecule type" value="Genomic_DNA"/>
</dbReference>
<dbReference type="InterPro" id="IPR000835">
    <property type="entry name" value="HTH_MarR-typ"/>
</dbReference>
<proteinExistence type="predicted"/>
<dbReference type="STRING" id="1346791.M529_18185"/>
<dbReference type="PANTHER" id="PTHR13947:SF37">
    <property type="entry name" value="LD18367P"/>
    <property type="match status" value="1"/>
</dbReference>
<dbReference type="InterPro" id="IPR016181">
    <property type="entry name" value="Acyl_CoA_acyltransferase"/>
</dbReference>
<dbReference type="Proteomes" id="UP000015523">
    <property type="component" value="Unassembled WGS sequence"/>
</dbReference>
<dbReference type="CDD" id="cd04301">
    <property type="entry name" value="NAT_SF"/>
    <property type="match status" value="1"/>
</dbReference>
<dbReference type="GO" id="GO:0008080">
    <property type="term" value="F:N-acetyltransferase activity"/>
    <property type="evidence" value="ECO:0007669"/>
    <property type="project" value="InterPro"/>
</dbReference>
<dbReference type="eggNOG" id="COG0456">
    <property type="taxonomic scope" value="Bacteria"/>
</dbReference>
<dbReference type="AlphaFoldDB" id="T0J1K9"/>
<dbReference type="InterPro" id="IPR036390">
    <property type="entry name" value="WH_DNA-bd_sf"/>
</dbReference>
<keyword evidence="1" id="KW-0808">Transferase</keyword>
<dbReference type="eggNOG" id="COG1846">
    <property type="taxonomic scope" value="Bacteria"/>
</dbReference>
<dbReference type="InterPro" id="IPR000182">
    <property type="entry name" value="GNAT_dom"/>
</dbReference>
<keyword evidence="5" id="KW-1185">Reference proteome</keyword>
<dbReference type="PROSITE" id="PS50995">
    <property type="entry name" value="HTH_MARR_2"/>
    <property type="match status" value="1"/>
</dbReference>
<organism evidence="4 5">
    <name type="scientific">Sphingobium ummariense RL-3</name>
    <dbReference type="NCBI Taxonomy" id="1346791"/>
    <lineage>
        <taxon>Bacteria</taxon>
        <taxon>Pseudomonadati</taxon>
        <taxon>Pseudomonadota</taxon>
        <taxon>Alphaproteobacteria</taxon>
        <taxon>Sphingomonadales</taxon>
        <taxon>Sphingomonadaceae</taxon>
        <taxon>Sphingobium</taxon>
    </lineage>
</organism>
<comment type="caution">
    <text evidence="4">The sequence shown here is derived from an EMBL/GenBank/DDBJ whole genome shotgun (WGS) entry which is preliminary data.</text>
</comment>
<dbReference type="InterPro" id="IPR050769">
    <property type="entry name" value="NAT_camello-type"/>
</dbReference>
<evidence type="ECO:0008006" key="6">
    <source>
        <dbReference type="Google" id="ProtNLM"/>
    </source>
</evidence>
<evidence type="ECO:0000259" key="3">
    <source>
        <dbReference type="PROSITE" id="PS51186"/>
    </source>
</evidence>
<feature type="domain" description="N-acetyltransferase" evidence="3">
    <location>
        <begin position="146"/>
        <end position="303"/>
    </location>
</feature>
<dbReference type="RefSeq" id="WP_021319258.1">
    <property type="nucleotide sequence ID" value="NZ_AUWY01000118.1"/>
</dbReference>
<evidence type="ECO:0000256" key="1">
    <source>
        <dbReference type="ARBA" id="ARBA00022679"/>
    </source>
</evidence>
<dbReference type="SUPFAM" id="SSF55729">
    <property type="entry name" value="Acyl-CoA N-acyltransferases (Nat)"/>
    <property type="match status" value="1"/>
</dbReference>
<name>T0J1K9_9SPHN</name>
<dbReference type="SUPFAM" id="SSF46785">
    <property type="entry name" value="Winged helix' DNA-binding domain"/>
    <property type="match status" value="1"/>
</dbReference>
<dbReference type="GO" id="GO:0003700">
    <property type="term" value="F:DNA-binding transcription factor activity"/>
    <property type="evidence" value="ECO:0007669"/>
    <property type="project" value="InterPro"/>
</dbReference>
<reference evidence="4 5" key="1">
    <citation type="journal article" date="2013" name="Genome Announc.">
        <title>Draft Genome Sequence of Sphingobium ummariense Strain RL-3, a Hexachlorocyclohexane-Degrading Bacterium.</title>
        <authorList>
            <person name="Kohli P."/>
            <person name="Dua A."/>
            <person name="Sangwan N."/>
            <person name="Oldach P."/>
            <person name="Khurana J.P."/>
            <person name="Lal R."/>
        </authorList>
    </citation>
    <scope>NUCLEOTIDE SEQUENCE [LARGE SCALE GENOMIC DNA]</scope>
    <source>
        <strain evidence="4 5">RL-3</strain>
    </source>
</reference>
<evidence type="ECO:0000313" key="4">
    <source>
        <dbReference type="EMBL" id="EQB30672.1"/>
    </source>
</evidence>
<sequence>MTDAVTALRAFNRFHTRFAGVLQPSYMQSGLGVTAARLLYEVAQAPEGVLARQLAERLGLDAGQTSRIVAGLERRGWIARERGEDGRQRPIRLTEEGRAFFAALDARTRADTEARIAGLDQAQRDALMEALSRVRLLLGDGAAMAWRLRPFRIGDLAEVAARQARLYDAEYGWGSAMERLQGEITTTFLRDFKPGREQAWIADCEGAMLGAVLVADAGDDAAQLRLLHVEKEARGMGIGSALVDRCIAFAGEAGYDRIILWTQDVLTSARRLYEAAGFRRVSVERHAIFGTEMAGERWERPLP</sequence>
<dbReference type="InterPro" id="IPR036388">
    <property type="entry name" value="WH-like_DNA-bd_sf"/>
</dbReference>
<dbReference type="Gene3D" id="3.40.630.30">
    <property type="match status" value="1"/>
</dbReference>
<evidence type="ECO:0000313" key="5">
    <source>
        <dbReference type="Proteomes" id="UP000015523"/>
    </source>
</evidence>
<gene>
    <name evidence="4" type="ORF">M529_18185</name>
</gene>
<protein>
    <recommendedName>
        <fullName evidence="6">MarR family transcriptional regulator</fullName>
    </recommendedName>
</protein>
<dbReference type="Pfam" id="PF00583">
    <property type="entry name" value="Acetyltransf_1"/>
    <property type="match status" value="1"/>
</dbReference>
<dbReference type="PROSITE" id="PS51186">
    <property type="entry name" value="GNAT"/>
    <property type="match status" value="1"/>
</dbReference>